<gene>
    <name evidence="2" type="ORF">HMPREF9123_1031</name>
</gene>
<evidence type="ECO:0000256" key="1">
    <source>
        <dbReference type="SAM" id="MobiDB-lite"/>
    </source>
</evidence>
<dbReference type="AlphaFoldDB" id="F2BBC6"/>
<keyword evidence="3" id="KW-1185">Reference proteome</keyword>
<evidence type="ECO:0000313" key="3">
    <source>
        <dbReference type="Proteomes" id="UP000004105"/>
    </source>
</evidence>
<name>F2BBC6_9NEIS</name>
<dbReference type="EMBL" id="AFAY01000021">
    <property type="protein sequence ID" value="EGF11225.1"/>
    <property type="molecule type" value="Genomic_DNA"/>
</dbReference>
<organism evidence="2 3">
    <name type="scientific">Neisseria bacilliformis ATCC BAA-1200</name>
    <dbReference type="NCBI Taxonomy" id="888742"/>
    <lineage>
        <taxon>Bacteria</taxon>
        <taxon>Pseudomonadati</taxon>
        <taxon>Pseudomonadota</taxon>
        <taxon>Betaproteobacteria</taxon>
        <taxon>Neisseriales</taxon>
        <taxon>Neisseriaceae</taxon>
        <taxon>Neisseria</taxon>
    </lineage>
</organism>
<accession>F2BBC6</accession>
<sequence>MCGSATHAESKSSLKRNRPSEKQTPNPTPKSPQTGGDKPKWQT</sequence>
<dbReference type="HOGENOM" id="CLU_3236430_0_0_4"/>
<proteinExistence type="predicted"/>
<evidence type="ECO:0000313" key="2">
    <source>
        <dbReference type="EMBL" id="EGF11225.1"/>
    </source>
</evidence>
<feature type="region of interest" description="Disordered" evidence="1">
    <location>
        <begin position="1"/>
        <end position="43"/>
    </location>
</feature>
<reference evidence="2 3" key="1">
    <citation type="submission" date="2011-02" db="EMBL/GenBank/DDBJ databases">
        <authorList>
            <person name="Muzny D."/>
            <person name="Qin X."/>
            <person name="Deng J."/>
            <person name="Jiang H."/>
            <person name="Liu Y."/>
            <person name="Qu J."/>
            <person name="Song X.-Z."/>
            <person name="Zhang L."/>
            <person name="Thornton R."/>
            <person name="Coyle M."/>
            <person name="Francisco L."/>
            <person name="Jackson L."/>
            <person name="Javaid M."/>
            <person name="Korchina V."/>
            <person name="Kovar C."/>
            <person name="Mata R."/>
            <person name="Mathew T."/>
            <person name="Ngo R."/>
            <person name="Nguyen L."/>
            <person name="Nguyen N."/>
            <person name="Okwuonu G."/>
            <person name="Ongeri F."/>
            <person name="Pham C."/>
            <person name="Simmons D."/>
            <person name="Wilczek-Boney K."/>
            <person name="Hale W."/>
            <person name="Jakkamsetti A."/>
            <person name="Pham P."/>
            <person name="Ruth R."/>
            <person name="San Lucas F."/>
            <person name="Warren J."/>
            <person name="Zhang J."/>
            <person name="Zhao Z."/>
            <person name="Zhou C."/>
            <person name="Zhu D."/>
            <person name="Lee S."/>
            <person name="Bess C."/>
            <person name="Blankenburg K."/>
            <person name="Forbes L."/>
            <person name="Fu Q."/>
            <person name="Gubbala S."/>
            <person name="Hirani K."/>
            <person name="Jayaseelan J.C."/>
            <person name="Lara F."/>
            <person name="Munidasa M."/>
            <person name="Palculict T."/>
            <person name="Patil S."/>
            <person name="Pu L.-L."/>
            <person name="Saada N."/>
            <person name="Tang L."/>
            <person name="Weissenberger G."/>
            <person name="Zhu Y."/>
            <person name="Hemphill L."/>
            <person name="Shang Y."/>
            <person name="Youmans B."/>
            <person name="Ayvaz T."/>
            <person name="Ross M."/>
            <person name="Santibanez J."/>
            <person name="Aqrawi P."/>
            <person name="Gross S."/>
            <person name="Joshi V."/>
            <person name="Fowler G."/>
            <person name="Nazareth L."/>
            <person name="Reid J."/>
            <person name="Worley K."/>
            <person name="Petrosino J."/>
            <person name="Highlander S."/>
            <person name="Gibbs R."/>
        </authorList>
    </citation>
    <scope>NUCLEOTIDE SEQUENCE [LARGE SCALE GENOMIC DNA]</scope>
    <source>
        <strain evidence="2 3">ATCC BAA-1200</strain>
    </source>
</reference>
<comment type="caution">
    <text evidence="2">The sequence shown here is derived from an EMBL/GenBank/DDBJ whole genome shotgun (WGS) entry which is preliminary data.</text>
</comment>
<protein>
    <submittedName>
        <fullName evidence="2">Uncharacterized protein</fullName>
    </submittedName>
</protein>
<dbReference type="Proteomes" id="UP000004105">
    <property type="component" value="Unassembled WGS sequence"/>
</dbReference>